<dbReference type="GO" id="GO:0009086">
    <property type="term" value="P:methionine biosynthetic process"/>
    <property type="evidence" value="ECO:0007669"/>
    <property type="project" value="UniProtKB-KW"/>
</dbReference>
<dbReference type="EC" id="1.5.1.54" evidence="12"/>
<protein>
    <recommendedName>
        <fullName evidence="12">Methylenetetrahydrofolate reductase</fullName>
        <ecNumber evidence="12">1.5.1.54</ecNumber>
    </recommendedName>
</protein>
<dbReference type="GO" id="GO:0071949">
    <property type="term" value="F:FAD binding"/>
    <property type="evidence" value="ECO:0007669"/>
    <property type="project" value="TreeGrafter"/>
</dbReference>
<comment type="cofactor">
    <cofactor evidence="1 12">
        <name>FAD</name>
        <dbReference type="ChEBI" id="CHEBI:57692"/>
    </cofactor>
</comment>
<dbReference type="Proteomes" id="UP000317093">
    <property type="component" value="Chromosome"/>
</dbReference>
<proteinExistence type="inferred from homology"/>
<keyword evidence="14" id="KW-1185">Reference proteome</keyword>
<sequence length="294" mass="32621">MKIAELFSHGRCRISFEVYPPKKQEGLEHLYQVVGELCSFDPGFISCTYGAGGSTRDRTLEIITEIRQRYGVPTTAHFTCVGSTVEEIRAWLTRATELGVENIMALRGDPPKGEAEFKAVEGGLRYANELVALIRSEFPNFGIGVAGYPETHQEAPSPDVDLDNLVRKVDAGADAVFTQLYYDNDDFFRFRDRCHERGISVPIVPGILPILSKKQIERITSMCKARLPEELLEKLAACADDAEAQEQVGVDHARHQCEGLLREGVPGIHLYILNRSASAQRILNGLADLFPVMA</sequence>
<evidence type="ECO:0000313" key="14">
    <source>
        <dbReference type="Proteomes" id="UP000317093"/>
    </source>
</evidence>
<evidence type="ECO:0000256" key="9">
    <source>
        <dbReference type="ARBA" id="ARBA00023167"/>
    </source>
</evidence>
<name>A0A518AZN8_9BACT</name>
<keyword evidence="5 12" id="KW-0285">Flavoprotein</keyword>
<dbReference type="PANTHER" id="PTHR45754">
    <property type="entry name" value="METHYLENETETRAHYDROFOLATE REDUCTASE"/>
    <property type="match status" value="1"/>
</dbReference>
<organism evidence="13 14">
    <name type="scientific">Kolteria novifilia</name>
    <dbReference type="NCBI Taxonomy" id="2527975"/>
    <lineage>
        <taxon>Bacteria</taxon>
        <taxon>Pseudomonadati</taxon>
        <taxon>Planctomycetota</taxon>
        <taxon>Planctomycetia</taxon>
        <taxon>Kolteriales</taxon>
        <taxon>Kolteriaceae</taxon>
        <taxon>Kolteria</taxon>
    </lineage>
</organism>
<evidence type="ECO:0000256" key="8">
    <source>
        <dbReference type="ARBA" id="ARBA00023027"/>
    </source>
</evidence>
<dbReference type="AlphaFoldDB" id="A0A518AZN8"/>
<evidence type="ECO:0000256" key="2">
    <source>
        <dbReference type="ARBA" id="ARBA00004777"/>
    </source>
</evidence>
<dbReference type="NCBIfam" id="TIGR00676">
    <property type="entry name" value="fadh2"/>
    <property type="match status" value="1"/>
</dbReference>
<evidence type="ECO:0000313" key="13">
    <source>
        <dbReference type="EMBL" id="QDU60207.1"/>
    </source>
</evidence>
<evidence type="ECO:0000256" key="4">
    <source>
        <dbReference type="ARBA" id="ARBA00022605"/>
    </source>
</evidence>
<comment type="pathway">
    <text evidence="10">Amino-acid biosynthesis; L-methionine biosynthesis via de novo pathway.</text>
</comment>
<keyword evidence="9" id="KW-0486">Methionine biosynthesis</keyword>
<dbReference type="InterPro" id="IPR004620">
    <property type="entry name" value="MTHF_reductase_bac"/>
</dbReference>
<evidence type="ECO:0000256" key="6">
    <source>
        <dbReference type="ARBA" id="ARBA00022827"/>
    </source>
</evidence>
<dbReference type="SUPFAM" id="SSF51730">
    <property type="entry name" value="FAD-linked oxidoreductase"/>
    <property type="match status" value="1"/>
</dbReference>
<dbReference type="GO" id="GO:0035999">
    <property type="term" value="P:tetrahydrofolate interconversion"/>
    <property type="evidence" value="ECO:0007669"/>
    <property type="project" value="UniProtKB-UniPathway"/>
</dbReference>
<gene>
    <name evidence="13" type="primary">metF</name>
    <name evidence="13" type="ORF">Pan216_10450</name>
</gene>
<dbReference type="OrthoDB" id="9812555at2"/>
<dbReference type="Pfam" id="PF02219">
    <property type="entry name" value="MTHFR"/>
    <property type="match status" value="1"/>
</dbReference>
<evidence type="ECO:0000256" key="10">
    <source>
        <dbReference type="ARBA" id="ARBA00034478"/>
    </source>
</evidence>
<dbReference type="Gene3D" id="3.20.20.220">
    <property type="match status" value="1"/>
</dbReference>
<comment type="catalytic activity">
    <reaction evidence="11">
        <text>(6S)-5-methyl-5,6,7,8-tetrahydrofolate + NAD(+) = (6R)-5,10-methylene-5,6,7,8-tetrahydrofolate + NADH + H(+)</text>
        <dbReference type="Rhea" id="RHEA:19821"/>
        <dbReference type="ChEBI" id="CHEBI:15378"/>
        <dbReference type="ChEBI" id="CHEBI:15636"/>
        <dbReference type="ChEBI" id="CHEBI:18608"/>
        <dbReference type="ChEBI" id="CHEBI:57540"/>
        <dbReference type="ChEBI" id="CHEBI:57945"/>
        <dbReference type="EC" id="1.5.1.54"/>
    </reaction>
    <physiologicalReaction direction="right-to-left" evidence="11">
        <dbReference type="Rhea" id="RHEA:19823"/>
    </physiologicalReaction>
</comment>
<evidence type="ECO:0000256" key="3">
    <source>
        <dbReference type="ARBA" id="ARBA00006743"/>
    </source>
</evidence>
<reference evidence="13 14" key="1">
    <citation type="submission" date="2019-02" db="EMBL/GenBank/DDBJ databases">
        <title>Deep-cultivation of Planctomycetes and their phenomic and genomic characterization uncovers novel biology.</title>
        <authorList>
            <person name="Wiegand S."/>
            <person name="Jogler M."/>
            <person name="Boedeker C."/>
            <person name="Pinto D."/>
            <person name="Vollmers J."/>
            <person name="Rivas-Marin E."/>
            <person name="Kohn T."/>
            <person name="Peeters S.H."/>
            <person name="Heuer A."/>
            <person name="Rast P."/>
            <person name="Oberbeckmann S."/>
            <person name="Bunk B."/>
            <person name="Jeske O."/>
            <person name="Meyerdierks A."/>
            <person name="Storesund J.E."/>
            <person name="Kallscheuer N."/>
            <person name="Luecker S."/>
            <person name="Lage O.M."/>
            <person name="Pohl T."/>
            <person name="Merkel B.J."/>
            <person name="Hornburger P."/>
            <person name="Mueller R.-W."/>
            <person name="Bruemmer F."/>
            <person name="Labrenz M."/>
            <person name="Spormann A.M."/>
            <person name="Op den Camp H."/>
            <person name="Overmann J."/>
            <person name="Amann R."/>
            <person name="Jetten M.S.M."/>
            <person name="Mascher T."/>
            <person name="Medema M.H."/>
            <person name="Devos D.P."/>
            <person name="Kaster A.-K."/>
            <person name="Ovreas L."/>
            <person name="Rohde M."/>
            <person name="Galperin M.Y."/>
            <person name="Jogler C."/>
        </authorList>
    </citation>
    <scope>NUCLEOTIDE SEQUENCE [LARGE SCALE GENOMIC DNA]</scope>
    <source>
        <strain evidence="13 14">Pan216</strain>
    </source>
</reference>
<dbReference type="InterPro" id="IPR003171">
    <property type="entry name" value="Mehydrof_redctse-like"/>
</dbReference>
<dbReference type="GO" id="GO:0106312">
    <property type="term" value="F:methylenetetrahydrofolate reductase (NADH) activity"/>
    <property type="evidence" value="ECO:0007669"/>
    <property type="project" value="UniProtKB-EC"/>
</dbReference>
<evidence type="ECO:0000256" key="5">
    <source>
        <dbReference type="ARBA" id="ARBA00022630"/>
    </source>
</evidence>
<dbReference type="InterPro" id="IPR029041">
    <property type="entry name" value="FAD-linked_oxidoreductase-like"/>
</dbReference>
<evidence type="ECO:0000256" key="11">
    <source>
        <dbReference type="ARBA" id="ARBA00048628"/>
    </source>
</evidence>
<evidence type="ECO:0000256" key="12">
    <source>
        <dbReference type="RuleBase" id="RU003862"/>
    </source>
</evidence>
<keyword evidence="4" id="KW-0028">Amino-acid biosynthesis</keyword>
<dbReference type="RefSeq" id="WP_145255690.1">
    <property type="nucleotide sequence ID" value="NZ_CP036279.1"/>
</dbReference>
<evidence type="ECO:0000256" key="1">
    <source>
        <dbReference type="ARBA" id="ARBA00001974"/>
    </source>
</evidence>
<keyword evidence="6 12" id="KW-0274">FAD</keyword>
<dbReference type="GO" id="GO:0005829">
    <property type="term" value="C:cytosol"/>
    <property type="evidence" value="ECO:0007669"/>
    <property type="project" value="InterPro"/>
</dbReference>
<dbReference type="KEGG" id="knv:Pan216_10450"/>
<dbReference type="CDD" id="cd00537">
    <property type="entry name" value="MTHFR"/>
    <property type="match status" value="1"/>
</dbReference>
<keyword evidence="8" id="KW-0520">NAD</keyword>
<dbReference type="EMBL" id="CP036279">
    <property type="protein sequence ID" value="QDU60207.1"/>
    <property type="molecule type" value="Genomic_DNA"/>
</dbReference>
<dbReference type="PANTHER" id="PTHR45754:SF3">
    <property type="entry name" value="METHYLENETETRAHYDROFOLATE REDUCTASE (NADPH)"/>
    <property type="match status" value="1"/>
</dbReference>
<dbReference type="UniPathway" id="UPA00193"/>
<keyword evidence="7 12" id="KW-0560">Oxidoreductase</keyword>
<accession>A0A518AZN8</accession>
<evidence type="ECO:0000256" key="7">
    <source>
        <dbReference type="ARBA" id="ARBA00023002"/>
    </source>
</evidence>
<comment type="pathway">
    <text evidence="2 12">One-carbon metabolism; tetrahydrofolate interconversion.</text>
</comment>
<comment type="similarity">
    <text evidence="3 12">Belongs to the methylenetetrahydrofolate reductase family.</text>
</comment>